<accession>A0ACC2IN54</accession>
<sequence length="500" mass="56824">MIHPDGQNAHFEQGEITRKCEAQALPVGHNVTSLQGKKKVMQADTRSRQQPMLKDAGANHGCECGLGQQTLAMLLPRLGRTSTAMAREGLRTQKHKSSLYNPSMASLNYFPPVCGHTNVHLKGVPSMLTATHDNHSRVRRLFSPAFSDRALKKQEPLFKRYVNILLQRLDEMAEAEKPAEMTQLFNFATFDTMAQLCFGHSLGLLEKNELSPWVRSVFESLKMLPFASMIAYYPLLNGIFTRFEPKWVTAQREAHCQHSADRVNQRLEEGSDQPDIWNLVISAQETSNALSLEEMHSNAELFMLAGSETTATLLSGLVFYLMSQPEKWEKLTQEIRTAFSKTDDLYFESLAECKYLSACLKEALRVYPPVPIGSPRVIPANGQPILGKWIPENTRVSVHHYSTYHSATNFRDPDEFVPERWLGDVRYADDVQEAHQPFGWGHRNCLGQNMAMHEMRLIFAAVVLRFDLQLCDESRNWLHQDAYALWMKNPLLCKVTRVSA</sequence>
<evidence type="ECO:0000313" key="1">
    <source>
        <dbReference type="EMBL" id="KAJ8116625.1"/>
    </source>
</evidence>
<proteinExistence type="predicted"/>
<dbReference type="Proteomes" id="UP001153331">
    <property type="component" value="Unassembled WGS sequence"/>
</dbReference>
<reference evidence="1" key="1">
    <citation type="submission" date="2022-11" db="EMBL/GenBank/DDBJ databases">
        <title>Genome Sequence of Boeremia exigua.</title>
        <authorList>
            <person name="Buettner E."/>
        </authorList>
    </citation>
    <scope>NUCLEOTIDE SEQUENCE</scope>
    <source>
        <strain evidence="1">CU02</strain>
    </source>
</reference>
<gene>
    <name evidence="1" type="ORF">OPT61_g1991</name>
</gene>
<dbReference type="EMBL" id="JAPHNI010000086">
    <property type="protein sequence ID" value="KAJ8116625.1"/>
    <property type="molecule type" value="Genomic_DNA"/>
</dbReference>
<keyword evidence="2" id="KW-1185">Reference proteome</keyword>
<organism evidence="1 2">
    <name type="scientific">Boeremia exigua</name>
    <dbReference type="NCBI Taxonomy" id="749465"/>
    <lineage>
        <taxon>Eukaryota</taxon>
        <taxon>Fungi</taxon>
        <taxon>Dikarya</taxon>
        <taxon>Ascomycota</taxon>
        <taxon>Pezizomycotina</taxon>
        <taxon>Dothideomycetes</taxon>
        <taxon>Pleosporomycetidae</taxon>
        <taxon>Pleosporales</taxon>
        <taxon>Pleosporineae</taxon>
        <taxon>Didymellaceae</taxon>
        <taxon>Boeremia</taxon>
    </lineage>
</organism>
<name>A0ACC2IN54_9PLEO</name>
<protein>
    <submittedName>
        <fullName evidence="1">Uncharacterized protein</fullName>
    </submittedName>
</protein>
<comment type="caution">
    <text evidence="1">The sequence shown here is derived from an EMBL/GenBank/DDBJ whole genome shotgun (WGS) entry which is preliminary data.</text>
</comment>
<evidence type="ECO:0000313" key="2">
    <source>
        <dbReference type="Proteomes" id="UP001153331"/>
    </source>
</evidence>